<dbReference type="InterPro" id="IPR013783">
    <property type="entry name" value="Ig-like_fold"/>
</dbReference>
<dbReference type="EnsemblMetazoa" id="CJA19161.1">
    <property type="protein sequence ID" value="CJA19161.1"/>
    <property type="gene ID" value="WBGene00138365"/>
</dbReference>
<dbReference type="PANTHER" id="PTHR21513">
    <property type="entry name" value="MAJOR SPERM PROTEIN"/>
    <property type="match status" value="1"/>
</dbReference>
<keyword evidence="5" id="KW-1185">Reference proteome</keyword>
<evidence type="ECO:0000259" key="3">
    <source>
        <dbReference type="PROSITE" id="PS50202"/>
    </source>
</evidence>
<feature type="compositionally biased region" description="Low complexity" evidence="2">
    <location>
        <begin position="11"/>
        <end position="45"/>
    </location>
</feature>
<evidence type="ECO:0000256" key="2">
    <source>
        <dbReference type="SAM" id="MobiDB-lite"/>
    </source>
</evidence>
<sequence length="187" mass="20024">MEAPKKTEKSVAPVPAAAPAKPTDSKAPAADPKAPPAAAAVPDGPFVDAGPSADPAMSNKPDEPAFKLQLSANKIEFPPSVAGKPVSVTLRINNVTAKRITFKVRCTSADIFRVHPPIGFIPANTIFPLKIWYTCSAEKAQEAAKKHFFAFYHKSAIDPKVKIPAPLWKDGLKDVEGVRRIPVIFPP</sequence>
<dbReference type="InterPro" id="IPR008962">
    <property type="entry name" value="PapD-like_sf"/>
</dbReference>
<dbReference type="Gene3D" id="2.60.40.10">
    <property type="entry name" value="Immunoglobulins"/>
    <property type="match status" value="1"/>
</dbReference>
<evidence type="ECO:0000313" key="5">
    <source>
        <dbReference type="Proteomes" id="UP000005237"/>
    </source>
</evidence>
<proteinExistence type="predicted"/>
<dbReference type="PANTHER" id="PTHR21513:SF24">
    <property type="entry name" value="MAJOR SPERM PROTEIN"/>
    <property type="match status" value="1"/>
</dbReference>
<dbReference type="InterPro" id="IPR000535">
    <property type="entry name" value="MSP_dom"/>
</dbReference>
<protein>
    <recommendedName>
        <fullName evidence="1">Major sperm protein</fullName>
    </recommendedName>
</protein>
<keyword evidence="1" id="KW-0963">Cytoplasm</keyword>
<dbReference type="AlphaFoldDB" id="A0A8R1E1Q8"/>
<dbReference type="Proteomes" id="UP000005237">
    <property type="component" value="Unassembled WGS sequence"/>
</dbReference>
<keyword evidence="1" id="KW-0206">Cytoskeleton</keyword>
<dbReference type="SUPFAM" id="SSF49354">
    <property type="entry name" value="PapD-like"/>
    <property type="match status" value="1"/>
</dbReference>
<evidence type="ECO:0000313" key="4">
    <source>
        <dbReference type="EnsemblMetazoa" id="CJA19161.1"/>
    </source>
</evidence>
<dbReference type="PROSITE" id="PS50202">
    <property type="entry name" value="MSP"/>
    <property type="match status" value="1"/>
</dbReference>
<name>A0A8R1E1Q8_CAEJA</name>
<dbReference type="Pfam" id="PF00635">
    <property type="entry name" value="Motile_Sperm"/>
    <property type="match status" value="1"/>
</dbReference>
<accession>A0A8R1E1Q8</accession>
<organism evidence="4 5">
    <name type="scientific">Caenorhabditis japonica</name>
    <dbReference type="NCBI Taxonomy" id="281687"/>
    <lineage>
        <taxon>Eukaryota</taxon>
        <taxon>Metazoa</taxon>
        <taxon>Ecdysozoa</taxon>
        <taxon>Nematoda</taxon>
        <taxon>Chromadorea</taxon>
        <taxon>Rhabditida</taxon>
        <taxon>Rhabditina</taxon>
        <taxon>Rhabditomorpha</taxon>
        <taxon>Rhabditoidea</taxon>
        <taxon>Rhabditidae</taxon>
        <taxon>Peloderinae</taxon>
        <taxon>Caenorhabditis</taxon>
    </lineage>
</organism>
<feature type="region of interest" description="Disordered" evidence="2">
    <location>
        <begin position="1"/>
        <end position="60"/>
    </location>
</feature>
<feature type="domain" description="MSP" evidence="3">
    <location>
        <begin position="56"/>
        <end position="186"/>
    </location>
</feature>
<reference evidence="4" key="2">
    <citation type="submission" date="2022-06" db="UniProtKB">
        <authorList>
            <consortium name="EnsemblMetazoa"/>
        </authorList>
    </citation>
    <scope>IDENTIFICATION</scope>
    <source>
        <strain evidence="4">DF5081</strain>
    </source>
</reference>
<evidence type="ECO:0000256" key="1">
    <source>
        <dbReference type="RuleBase" id="RU003425"/>
    </source>
</evidence>
<comment type="function">
    <text evidence="1">Central component in molecular interactions underlying sperm crawling. Forms an extensive filament system that extends from sperm villipoda, along the leading edge of the pseudopod.</text>
</comment>
<reference evidence="5" key="1">
    <citation type="submission" date="2010-08" db="EMBL/GenBank/DDBJ databases">
        <authorList>
            <consortium name="Caenorhabditis japonica Sequencing Consortium"/>
            <person name="Wilson R.K."/>
        </authorList>
    </citation>
    <scope>NUCLEOTIDE SEQUENCE [LARGE SCALE GENOMIC DNA]</scope>
    <source>
        <strain evidence="5">DF5081</strain>
    </source>
</reference>
<dbReference type="OMA" id="YFAFYHK"/>